<name>A0A923SLS8_9FIRM</name>
<dbReference type="EMBL" id="JACRWC010000074">
    <property type="protein sequence ID" value="MBC5999543.1"/>
    <property type="molecule type" value="Genomic_DNA"/>
</dbReference>
<accession>A0A923SLS8</accession>
<feature type="domain" description="Ribosomal protein eL8/eL30/eS12/Gadd45" evidence="1">
    <location>
        <begin position="7"/>
        <end position="91"/>
    </location>
</feature>
<dbReference type="RefSeq" id="WP_249286970.1">
    <property type="nucleotide sequence ID" value="NZ_JACRWC010000074.1"/>
</dbReference>
<dbReference type="InterPro" id="IPR004038">
    <property type="entry name" value="Ribosomal_eL8/eL30/eS12/Gad45"/>
</dbReference>
<proteinExistence type="predicted"/>
<gene>
    <name evidence="2" type="ORF">H8876_05975</name>
</gene>
<dbReference type="AlphaFoldDB" id="A0A923SLS8"/>
<dbReference type="SUPFAM" id="SSF55315">
    <property type="entry name" value="L30e-like"/>
    <property type="match status" value="1"/>
</dbReference>
<protein>
    <submittedName>
        <fullName evidence="2">Ribosomal L7Ae/L30e/S12e/Gadd45 family protein</fullName>
    </submittedName>
</protein>
<comment type="caution">
    <text evidence="2">The sequence shown here is derived from an EMBL/GenBank/DDBJ whole genome shotgun (WGS) entry which is preliminary data.</text>
</comment>
<dbReference type="Proteomes" id="UP000644115">
    <property type="component" value="Unassembled WGS sequence"/>
</dbReference>
<dbReference type="InterPro" id="IPR029064">
    <property type="entry name" value="Ribosomal_eL30-like_sf"/>
</dbReference>
<sequence>MNRKVISYLGFAKKSGNLLTGVNTCSFAMAKGKVKLMILAEDISENSRKKIMKEIRKYGVNHIEYGNSEELSHAVGASGRNVFAICDKGFAEAITKEIERELE</sequence>
<dbReference type="Pfam" id="PF01248">
    <property type="entry name" value="Ribosomal_L7Ae"/>
    <property type="match status" value="1"/>
</dbReference>
<keyword evidence="3" id="KW-1185">Reference proteome</keyword>
<dbReference type="Gene3D" id="3.30.1330.30">
    <property type="match status" value="1"/>
</dbReference>
<evidence type="ECO:0000313" key="3">
    <source>
        <dbReference type="Proteomes" id="UP000644115"/>
    </source>
</evidence>
<reference evidence="2" key="1">
    <citation type="submission" date="2020-08" db="EMBL/GenBank/DDBJ databases">
        <authorList>
            <person name="Liu C."/>
            <person name="Sun Q."/>
        </authorList>
    </citation>
    <scope>NUCLEOTIDE SEQUENCE</scope>
    <source>
        <strain evidence="2">BX16</strain>
    </source>
</reference>
<evidence type="ECO:0000259" key="1">
    <source>
        <dbReference type="Pfam" id="PF01248"/>
    </source>
</evidence>
<evidence type="ECO:0000313" key="2">
    <source>
        <dbReference type="EMBL" id="MBC5999543.1"/>
    </source>
</evidence>
<organism evidence="2 3">
    <name type="scientific">Lentihominibacter faecis</name>
    <dbReference type="NCBI Taxonomy" id="2764712"/>
    <lineage>
        <taxon>Bacteria</taxon>
        <taxon>Bacillati</taxon>
        <taxon>Bacillota</taxon>
        <taxon>Clostridia</taxon>
        <taxon>Peptostreptococcales</taxon>
        <taxon>Anaerovoracaceae</taxon>
        <taxon>Lentihominibacter</taxon>
    </lineage>
</organism>